<dbReference type="EMBL" id="BAAAPN010000003">
    <property type="protein sequence ID" value="GAA1744607.1"/>
    <property type="molecule type" value="Genomic_DNA"/>
</dbReference>
<proteinExistence type="predicted"/>
<reference evidence="3 4" key="1">
    <citation type="journal article" date="2019" name="Int. J. Syst. Evol. Microbiol.">
        <title>The Global Catalogue of Microorganisms (GCM) 10K type strain sequencing project: providing services to taxonomists for standard genome sequencing and annotation.</title>
        <authorList>
            <consortium name="The Broad Institute Genomics Platform"/>
            <consortium name="The Broad Institute Genome Sequencing Center for Infectious Disease"/>
            <person name="Wu L."/>
            <person name="Ma J."/>
        </authorList>
    </citation>
    <scope>NUCLEOTIDE SEQUENCE [LARGE SCALE GENOMIC DNA]</scope>
    <source>
        <strain evidence="3 4">JCM 15591</strain>
    </source>
</reference>
<evidence type="ECO:0000313" key="3">
    <source>
        <dbReference type="EMBL" id="GAA1744607.1"/>
    </source>
</evidence>
<gene>
    <name evidence="3" type="ORF">GCM10009810_01580</name>
</gene>
<keyword evidence="1" id="KW-1133">Transmembrane helix</keyword>
<dbReference type="Proteomes" id="UP001501475">
    <property type="component" value="Unassembled WGS sequence"/>
</dbReference>
<name>A0ABN2JZD0_9MICO</name>
<organism evidence="3 4">
    <name type="scientific">Nostocoides vanveenii</name>
    <dbReference type="NCBI Taxonomy" id="330835"/>
    <lineage>
        <taxon>Bacteria</taxon>
        <taxon>Bacillati</taxon>
        <taxon>Actinomycetota</taxon>
        <taxon>Actinomycetes</taxon>
        <taxon>Micrococcales</taxon>
        <taxon>Intrasporangiaceae</taxon>
        <taxon>Nostocoides</taxon>
    </lineage>
</organism>
<dbReference type="RefSeq" id="WP_344060717.1">
    <property type="nucleotide sequence ID" value="NZ_BAAAPN010000003.1"/>
</dbReference>
<feature type="domain" description="DUF58" evidence="2">
    <location>
        <begin position="211"/>
        <end position="308"/>
    </location>
</feature>
<dbReference type="InterPro" id="IPR002881">
    <property type="entry name" value="DUF58"/>
</dbReference>
<feature type="transmembrane region" description="Helical" evidence="1">
    <location>
        <begin position="20"/>
        <end position="43"/>
    </location>
</feature>
<comment type="caution">
    <text evidence="3">The sequence shown here is derived from an EMBL/GenBank/DDBJ whole genome shotgun (WGS) entry which is preliminary data.</text>
</comment>
<keyword evidence="1" id="KW-0812">Transmembrane</keyword>
<protein>
    <submittedName>
        <fullName evidence="3">DUF58 domain-containing protein</fullName>
    </submittedName>
</protein>
<evidence type="ECO:0000313" key="4">
    <source>
        <dbReference type="Proteomes" id="UP001501475"/>
    </source>
</evidence>
<evidence type="ECO:0000259" key="2">
    <source>
        <dbReference type="Pfam" id="PF01882"/>
    </source>
</evidence>
<sequence length="405" mass="43403">MSLRLPTVPPELRARTERVLGPVSPLGWGVLVAAVLSGLAGWSLGWIEFTYAAAALVTLFALACLLTIGRTRLEVRLRVHPTRVRAGDAAAAEVQVRNLGRFPLPPIPLELPTGDSATVLLMPMLSRGGVHDELVILPTEKRGVYPIGPATTLRGDPFGLVRRAVAWTPTIELFVHPRTVYVDPFTSGVLRDLEGQTTNDVSASDLAFHGLREYVPGDDRRHIHWLSTAKRSSSGGQADLMVRQFLDTRRTHVGLVVDCNETAYAVATDFEAALEAGASIAQRAVGDKVDLTLGTGPFVLRSPKGHTAMDVLARARLGGERVDLVAGTLTRLSPSMSTVVIVTGAAADLTSVHRAIASFPPGMRVLVLRFDAGSEIRRQRSSGAMLITFGDLGDLNKALAGSRRP</sequence>
<dbReference type="PANTHER" id="PTHR34351:SF1">
    <property type="entry name" value="SLR1927 PROTEIN"/>
    <property type="match status" value="1"/>
</dbReference>
<dbReference type="PANTHER" id="PTHR34351">
    <property type="entry name" value="SLR1927 PROTEIN-RELATED"/>
    <property type="match status" value="1"/>
</dbReference>
<keyword evidence="1" id="KW-0472">Membrane</keyword>
<accession>A0ABN2JZD0</accession>
<keyword evidence="4" id="KW-1185">Reference proteome</keyword>
<dbReference type="Pfam" id="PF01882">
    <property type="entry name" value="DUF58"/>
    <property type="match status" value="1"/>
</dbReference>
<feature type="transmembrane region" description="Helical" evidence="1">
    <location>
        <begin position="49"/>
        <end position="68"/>
    </location>
</feature>
<evidence type="ECO:0000256" key="1">
    <source>
        <dbReference type="SAM" id="Phobius"/>
    </source>
</evidence>